<dbReference type="Proteomes" id="UP000663845">
    <property type="component" value="Unassembled WGS sequence"/>
</dbReference>
<organism evidence="2 4">
    <name type="scientific">Adineta steineri</name>
    <dbReference type="NCBI Taxonomy" id="433720"/>
    <lineage>
        <taxon>Eukaryota</taxon>
        <taxon>Metazoa</taxon>
        <taxon>Spiralia</taxon>
        <taxon>Gnathifera</taxon>
        <taxon>Rotifera</taxon>
        <taxon>Eurotatoria</taxon>
        <taxon>Bdelloidea</taxon>
        <taxon>Adinetida</taxon>
        <taxon>Adinetidae</taxon>
        <taxon>Adineta</taxon>
    </lineage>
</organism>
<proteinExistence type="predicted"/>
<gene>
    <name evidence="2" type="ORF">JYZ213_LOCUS21166</name>
    <name evidence="3" type="ORF">OXD698_LOCUS6080</name>
</gene>
<protein>
    <submittedName>
        <fullName evidence="2">Uncharacterized protein</fullName>
    </submittedName>
</protein>
<sequence>MTKLLIIAIFFVLLSYATCYDCYDCQNCEIPFNSQTSSKTCGTNVTTCMKITAKLGTVYTYVAKQCGPCLSETFLFGVTYLHVDCCSGNECNGTNILSLFYINHIYKRNKSWNEISSPLKNTAEENCISLMPRQSMLPLIQEFLPKHLKQQRVKRKMITQLQFNEPPLFVNNLQQQWDEMNSNSICNSYSSYYSIEGCMSCKESISDEQSLMKYFSITSSSDELNISHSSSEKQFLFKSFNNEKSILDKNNSSNYIVLEMEPCKKINILNNVLQL</sequence>
<reference evidence="2" key="1">
    <citation type="submission" date="2021-02" db="EMBL/GenBank/DDBJ databases">
        <authorList>
            <person name="Nowell W R."/>
        </authorList>
    </citation>
    <scope>NUCLEOTIDE SEQUENCE</scope>
</reference>
<evidence type="ECO:0000256" key="1">
    <source>
        <dbReference type="SAM" id="SignalP"/>
    </source>
</evidence>
<name>A0A814NQM4_9BILA</name>
<evidence type="ECO:0000313" key="4">
    <source>
        <dbReference type="Proteomes" id="UP000663845"/>
    </source>
</evidence>
<evidence type="ECO:0000313" key="3">
    <source>
        <dbReference type="EMBL" id="CAF3594333.1"/>
    </source>
</evidence>
<dbReference type="AlphaFoldDB" id="A0A814NQM4"/>
<dbReference type="Proteomes" id="UP000663844">
    <property type="component" value="Unassembled WGS sequence"/>
</dbReference>
<keyword evidence="1" id="KW-0732">Signal</keyword>
<evidence type="ECO:0000313" key="2">
    <source>
        <dbReference type="EMBL" id="CAF1097010.1"/>
    </source>
</evidence>
<dbReference type="CDD" id="cd00117">
    <property type="entry name" value="TFP"/>
    <property type="match status" value="1"/>
</dbReference>
<accession>A0A814NQM4</accession>
<feature type="chain" id="PRO_5036410577" evidence="1">
    <location>
        <begin position="20"/>
        <end position="275"/>
    </location>
</feature>
<dbReference type="EMBL" id="CAJOAZ010000258">
    <property type="protein sequence ID" value="CAF3594333.1"/>
    <property type="molecule type" value="Genomic_DNA"/>
</dbReference>
<feature type="signal peptide" evidence="1">
    <location>
        <begin position="1"/>
        <end position="19"/>
    </location>
</feature>
<comment type="caution">
    <text evidence="2">The sequence shown here is derived from an EMBL/GenBank/DDBJ whole genome shotgun (WGS) entry which is preliminary data.</text>
</comment>
<dbReference type="EMBL" id="CAJNOG010000229">
    <property type="protein sequence ID" value="CAF1097010.1"/>
    <property type="molecule type" value="Genomic_DNA"/>
</dbReference>